<dbReference type="InterPro" id="IPR007867">
    <property type="entry name" value="GMC_OxRtase_C"/>
</dbReference>
<keyword evidence="9" id="KW-1185">Reference proteome</keyword>
<organism evidence="8 9">
    <name type="scientific">Gloeocapsopsis dulcis AAB1 = 1H9</name>
    <dbReference type="NCBI Taxonomy" id="1433147"/>
    <lineage>
        <taxon>Bacteria</taxon>
        <taxon>Bacillati</taxon>
        <taxon>Cyanobacteriota</taxon>
        <taxon>Cyanophyceae</taxon>
        <taxon>Oscillatoriophycideae</taxon>
        <taxon>Chroococcales</taxon>
        <taxon>Chroococcaceae</taxon>
        <taxon>Gloeocapsopsis</taxon>
        <taxon>Gloeocapsopsis dulcis</taxon>
    </lineage>
</organism>
<dbReference type="AlphaFoldDB" id="A0A6N8FY93"/>
<name>A0A6N8FY93_9CHRO</name>
<reference evidence="8 9" key="1">
    <citation type="journal article" date="2019" name="Front. Microbiol.">
        <title>Genomic Features for Desiccation Tolerance and Sugar Biosynthesis in the Extremophile Gloeocapsopsis sp. UTEX B3054.</title>
        <authorList>
            <person name="Urrejola C."/>
            <person name="Alcorta J."/>
            <person name="Salas L."/>
            <person name="Vasquez M."/>
            <person name="Polz M.F."/>
            <person name="Vicuna R."/>
            <person name="Diez B."/>
        </authorList>
    </citation>
    <scope>NUCLEOTIDE SEQUENCE [LARGE SCALE GENOMIC DNA]</scope>
    <source>
        <strain evidence="8 9">1H9</strain>
    </source>
</reference>
<keyword evidence="5" id="KW-0560">Oxidoreductase</keyword>
<feature type="domain" description="FAD dependent oxidoreductase" evidence="6">
    <location>
        <begin position="17"/>
        <end position="233"/>
    </location>
</feature>
<dbReference type="SUPFAM" id="SSF51905">
    <property type="entry name" value="FAD/NAD(P)-binding domain"/>
    <property type="match status" value="1"/>
</dbReference>
<dbReference type="Gene3D" id="3.50.50.60">
    <property type="entry name" value="FAD/NAD(P)-binding domain"/>
    <property type="match status" value="2"/>
</dbReference>
<gene>
    <name evidence="8" type="ORF">BWI75_17685</name>
</gene>
<dbReference type="GO" id="GO:0016614">
    <property type="term" value="F:oxidoreductase activity, acting on CH-OH group of donors"/>
    <property type="evidence" value="ECO:0007669"/>
    <property type="project" value="InterPro"/>
</dbReference>
<dbReference type="Pfam" id="PF01266">
    <property type="entry name" value="DAO"/>
    <property type="match status" value="1"/>
</dbReference>
<comment type="similarity">
    <text evidence="2">Belongs to the GMC oxidoreductase family.</text>
</comment>
<feature type="domain" description="Glucose-methanol-choline oxidoreductase C-terminal" evidence="7">
    <location>
        <begin position="403"/>
        <end position="526"/>
    </location>
</feature>
<dbReference type="PANTHER" id="PTHR42784:SF1">
    <property type="entry name" value="PYRANOSE 2-OXIDASE"/>
    <property type="match status" value="1"/>
</dbReference>
<dbReference type="InterPro" id="IPR036188">
    <property type="entry name" value="FAD/NAD-bd_sf"/>
</dbReference>
<dbReference type="Proteomes" id="UP000441797">
    <property type="component" value="Unassembled WGS sequence"/>
</dbReference>
<evidence type="ECO:0000259" key="7">
    <source>
        <dbReference type="Pfam" id="PF05199"/>
    </source>
</evidence>
<evidence type="ECO:0000256" key="5">
    <source>
        <dbReference type="ARBA" id="ARBA00023002"/>
    </source>
</evidence>
<evidence type="ECO:0000313" key="9">
    <source>
        <dbReference type="Proteomes" id="UP000441797"/>
    </source>
</evidence>
<keyword evidence="4" id="KW-0274">FAD</keyword>
<protein>
    <submittedName>
        <fullName evidence="8">GMC oxidoreductase</fullName>
    </submittedName>
</protein>
<keyword evidence="3" id="KW-0285">Flavoprotein</keyword>
<dbReference type="RefSeq" id="WP_105219228.1">
    <property type="nucleotide sequence ID" value="NZ_CAWNSU010000031.1"/>
</dbReference>
<evidence type="ECO:0000313" key="8">
    <source>
        <dbReference type="EMBL" id="MUL38110.1"/>
    </source>
</evidence>
<dbReference type="EMBL" id="NAPY01000032">
    <property type="protein sequence ID" value="MUL38110.1"/>
    <property type="molecule type" value="Genomic_DNA"/>
</dbReference>
<comment type="cofactor">
    <cofactor evidence="1">
        <name>FAD</name>
        <dbReference type="ChEBI" id="CHEBI:57692"/>
    </cofactor>
</comment>
<accession>A0A6N8FY93</accession>
<comment type="caution">
    <text evidence="8">The sequence shown here is derived from an EMBL/GenBank/DDBJ whole genome shotgun (WGS) entry which is preliminary data.</text>
</comment>
<dbReference type="OrthoDB" id="9787779at2"/>
<sequence length="552" mass="61429">MIIDALSIPENTIIEKDICIVGGGAAGITIARELRNQPYEVCILESGGFDFEQATQSLYDGANAGISYFPLGEARARYLGGSTNLWGGWSRPFDEVDFEKRSWVPYSGWPVTRSELLPYYHRAQQACHLGPYAYDVSSWEETLKQLQCDRLPLNEAQVETCIWQVIPPTHLRFGEAYRTELEQAKNVSTYLHANVLEIETNDTAQAVTRLQVASLDGKKFWVKAKVFILAVGGIENPRLLLLANKVQRCGLGNQHDLVGRFFMEHPLLKSGKVQFSQPAGLYTQKVIQAGELYMGAGFNLPQAVQEREQLLNFSTRLLPVRDEGLEAFQRLRHRIPQTKTPEAFPKIVQGHRYRNNTSIVNDLGKVVTHLDSVVAKIYTKLLKSNAVQQPQGYNTLMIGEQAPNPDSRVTLSPERDKLGLNRVKLDWRLNSLDKYTMLRSQQLVAQELERSGVGQLQIELTNDDASWQSLTSSYHHMGTTRMSSSPKQGVVDENCRIHGMGNLYVAGSSVFPTGGHSNPTLTIVALSIRLADRVKAQMSSANAIGAMVGSGL</sequence>
<evidence type="ECO:0000259" key="6">
    <source>
        <dbReference type="Pfam" id="PF01266"/>
    </source>
</evidence>
<evidence type="ECO:0000256" key="1">
    <source>
        <dbReference type="ARBA" id="ARBA00001974"/>
    </source>
</evidence>
<proteinExistence type="inferred from homology"/>
<evidence type="ECO:0000256" key="3">
    <source>
        <dbReference type="ARBA" id="ARBA00022630"/>
    </source>
</evidence>
<dbReference type="Pfam" id="PF05199">
    <property type="entry name" value="GMC_oxred_C"/>
    <property type="match status" value="1"/>
</dbReference>
<dbReference type="PANTHER" id="PTHR42784">
    <property type="entry name" value="PYRANOSE 2-OXIDASE"/>
    <property type="match status" value="1"/>
</dbReference>
<dbReference type="InterPro" id="IPR006076">
    <property type="entry name" value="FAD-dep_OxRdtase"/>
</dbReference>
<dbReference type="InterPro" id="IPR051473">
    <property type="entry name" value="P2Ox-like"/>
</dbReference>
<evidence type="ECO:0000256" key="2">
    <source>
        <dbReference type="ARBA" id="ARBA00010790"/>
    </source>
</evidence>
<evidence type="ECO:0000256" key="4">
    <source>
        <dbReference type="ARBA" id="ARBA00022827"/>
    </source>
</evidence>